<dbReference type="PROSITE" id="PS00211">
    <property type="entry name" value="ABC_TRANSPORTER_1"/>
    <property type="match status" value="1"/>
</dbReference>
<dbReference type="InterPro" id="IPR003439">
    <property type="entry name" value="ABC_transporter-like_ATP-bd"/>
</dbReference>
<dbReference type="GO" id="GO:0005524">
    <property type="term" value="F:ATP binding"/>
    <property type="evidence" value="ECO:0007669"/>
    <property type="project" value="UniProtKB-KW"/>
</dbReference>
<dbReference type="EMBL" id="SLVM01000016">
    <property type="protein sequence ID" value="TCM82614.1"/>
    <property type="molecule type" value="Genomic_DNA"/>
</dbReference>
<dbReference type="InterPro" id="IPR003593">
    <property type="entry name" value="AAA+_ATPase"/>
</dbReference>
<protein>
    <submittedName>
        <fullName evidence="7">Iron complex transport system ATP-binding protein</fullName>
    </submittedName>
</protein>
<dbReference type="AlphaFoldDB" id="A0A4R1YT59"/>
<feature type="domain" description="ABC transporter" evidence="6">
    <location>
        <begin position="2"/>
        <end position="238"/>
    </location>
</feature>
<dbReference type="PANTHER" id="PTHR42794">
    <property type="entry name" value="HEMIN IMPORT ATP-BINDING PROTEIN HMUV"/>
    <property type="match status" value="1"/>
</dbReference>
<dbReference type="InterPro" id="IPR017871">
    <property type="entry name" value="ABC_transporter-like_CS"/>
</dbReference>
<dbReference type="RefSeq" id="WP_132695716.1">
    <property type="nucleotide sequence ID" value="NZ_SLVM01000016.1"/>
</dbReference>
<dbReference type="Gene3D" id="3.40.50.300">
    <property type="entry name" value="P-loop containing nucleotide triphosphate hydrolases"/>
    <property type="match status" value="1"/>
</dbReference>
<evidence type="ECO:0000256" key="4">
    <source>
        <dbReference type="ARBA" id="ARBA00022967"/>
    </source>
</evidence>
<dbReference type="CDD" id="cd03214">
    <property type="entry name" value="ABC_Iron-Siderophores_B12_Hemin"/>
    <property type="match status" value="1"/>
</dbReference>
<dbReference type="GO" id="GO:0016887">
    <property type="term" value="F:ATP hydrolysis activity"/>
    <property type="evidence" value="ECO:0007669"/>
    <property type="project" value="InterPro"/>
</dbReference>
<organism evidence="7 8">
    <name type="scientific">Rhodovulum steppense</name>
    <dbReference type="NCBI Taxonomy" id="540251"/>
    <lineage>
        <taxon>Bacteria</taxon>
        <taxon>Pseudomonadati</taxon>
        <taxon>Pseudomonadota</taxon>
        <taxon>Alphaproteobacteria</taxon>
        <taxon>Rhodobacterales</taxon>
        <taxon>Paracoccaceae</taxon>
        <taxon>Rhodovulum</taxon>
    </lineage>
</organism>
<keyword evidence="2" id="KW-0547">Nucleotide-binding</keyword>
<sequence length="262" mass="27580">MLEARGITVRLGRRAVLCGVDFEALAGHLTAIVGPNGSGKTTLLRALTGDLSHGGRVRLNGQDIADLRPWALAGLRGVLPQATPLAFPFTAAEVVRLGLTGGVEAGAAGLVPQALARVGLAGFEGRYYQELSGGEQQRVQLARVLAQVWEPVAHGAPRWLFLDEPVSSLDIGHQLQVMEIARDFADRGGGVVAVMHDLNLTAMFADRVALISEGRVLGLGLPGAVLRDDLLSAAYRCPIRVNTPPARGTYLLPHAAGRVAAE</sequence>
<comment type="caution">
    <text evidence="7">The sequence shown here is derived from an EMBL/GenBank/DDBJ whole genome shotgun (WGS) entry which is preliminary data.</text>
</comment>
<accession>A0A4R1YT59</accession>
<evidence type="ECO:0000256" key="5">
    <source>
        <dbReference type="ARBA" id="ARBA00037066"/>
    </source>
</evidence>
<gene>
    <name evidence="7" type="ORF">EV216_11669</name>
</gene>
<evidence type="ECO:0000313" key="7">
    <source>
        <dbReference type="EMBL" id="TCM82614.1"/>
    </source>
</evidence>
<evidence type="ECO:0000256" key="1">
    <source>
        <dbReference type="ARBA" id="ARBA00022448"/>
    </source>
</evidence>
<dbReference type="Pfam" id="PF00005">
    <property type="entry name" value="ABC_tran"/>
    <property type="match status" value="1"/>
</dbReference>
<evidence type="ECO:0000256" key="3">
    <source>
        <dbReference type="ARBA" id="ARBA00022840"/>
    </source>
</evidence>
<keyword evidence="1" id="KW-0813">Transport</keyword>
<keyword evidence="4" id="KW-1278">Translocase</keyword>
<keyword evidence="3 7" id="KW-0067">ATP-binding</keyword>
<evidence type="ECO:0000313" key="8">
    <source>
        <dbReference type="Proteomes" id="UP000295277"/>
    </source>
</evidence>
<dbReference type="InterPro" id="IPR027417">
    <property type="entry name" value="P-loop_NTPase"/>
</dbReference>
<dbReference type="SUPFAM" id="SSF52540">
    <property type="entry name" value="P-loop containing nucleoside triphosphate hydrolases"/>
    <property type="match status" value="1"/>
</dbReference>
<dbReference type="PANTHER" id="PTHR42794:SF1">
    <property type="entry name" value="HEMIN IMPORT ATP-BINDING PROTEIN HMUV"/>
    <property type="match status" value="1"/>
</dbReference>
<evidence type="ECO:0000259" key="6">
    <source>
        <dbReference type="PROSITE" id="PS50893"/>
    </source>
</evidence>
<reference evidence="7 8" key="1">
    <citation type="submission" date="2019-03" db="EMBL/GenBank/DDBJ databases">
        <title>Genomic Encyclopedia of Type Strains, Phase IV (KMG-IV): sequencing the most valuable type-strain genomes for metagenomic binning, comparative biology and taxonomic classification.</title>
        <authorList>
            <person name="Goeker M."/>
        </authorList>
    </citation>
    <scope>NUCLEOTIDE SEQUENCE [LARGE SCALE GENOMIC DNA]</scope>
    <source>
        <strain evidence="7 8">DSM 21153</strain>
    </source>
</reference>
<keyword evidence="8" id="KW-1185">Reference proteome</keyword>
<dbReference type="PROSITE" id="PS50893">
    <property type="entry name" value="ABC_TRANSPORTER_2"/>
    <property type="match status" value="1"/>
</dbReference>
<dbReference type="OrthoDB" id="9805601at2"/>
<dbReference type="Proteomes" id="UP000295277">
    <property type="component" value="Unassembled WGS sequence"/>
</dbReference>
<dbReference type="SMART" id="SM00382">
    <property type="entry name" value="AAA"/>
    <property type="match status" value="1"/>
</dbReference>
<comment type="function">
    <text evidence="5">Part of the ABC transporter complex HmuTUV involved in hemin import. Responsible for energy coupling to the transport system.</text>
</comment>
<evidence type="ECO:0000256" key="2">
    <source>
        <dbReference type="ARBA" id="ARBA00022741"/>
    </source>
</evidence>
<dbReference type="NCBIfam" id="NF010068">
    <property type="entry name" value="PRK13548.1"/>
    <property type="match status" value="1"/>
</dbReference>
<proteinExistence type="predicted"/>
<name>A0A4R1YT59_9RHOB</name>